<dbReference type="RefSeq" id="WP_126074105.1">
    <property type="nucleotide sequence ID" value="NZ_CP051166.1"/>
</dbReference>
<sequence>MRFSLSRPLLCSTALLAVLMSPVSRCAAAPAAHNPAGAPSSAARQLHQLADAFYRARAHFDPLLITANGDSRFNGELGLSISPANRSRQFALYRRMQTRLKAIARTRLGEADQLNYALLAFELDSGLSLEAFPEHLLPLNHFDNVPGTLANYASGTGSQPLHTVAQYQDYLNRLNQLPAWIDQAIANMRQGVKRGIVQPKAITVAMLPQFQQLRSATPEANIFYTPIRNLPAAFSQADKERLTAAYRKTIATRLAPALERLAVYLEKDYLPASRASDGWHALPNGAAWYQAQIKDRTTVSMNPEQIHQLGLKEVARIQEQWALLGPRLGYSGAPAALPQWVEAQDKFKTFKTEAEVLDAYRRIDDKLKTRLPALFSLLPKAPLQLQLEPELTRATASDHYTPAAADGSHPGVFWAVVNDPRQYSRTGMVTLYLHEGQPGHHFHAGLLKELDVPDFRKFNTENPNIGAFTEGWALYAETLGHEFGLYDDPEAYFGHLNDELLRAVRLVVDTGMHAKGWTREQAIAYARDTLGYSEARAKNQIERYMVWPAQALSYKIGALKILELRERARTAMGDKFSLPQFHEVVIGAGTLPLPLLEARVDRWIASAK</sequence>
<proteinExistence type="predicted"/>
<evidence type="ECO:0000256" key="1">
    <source>
        <dbReference type="SAM" id="SignalP"/>
    </source>
</evidence>
<dbReference type="AlphaFoldDB" id="A0A430HN26"/>
<dbReference type="Proteomes" id="UP000278085">
    <property type="component" value="Unassembled WGS sequence"/>
</dbReference>
<gene>
    <name evidence="2" type="ORF">EJB06_11180</name>
</gene>
<keyword evidence="1" id="KW-0732">Signal</keyword>
<keyword evidence="3" id="KW-1185">Reference proteome</keyword>
<feature type="signal peptide" evidence="1">
    <location>
        <begin position="1"/>
        <end position="27"/>
    </location>
</feature>
<evidence type="ECO:0000313" key="3">
    <source>
        <dbReference type="Proteomes" id="UP000278085"/>
    </source>
</evidence>
<name>A0A430HN26_9BURK</name>
<dbReference type="PANTHER" id="PTHR33361">
    <property type="entry name" value="GLR0591 PROTEIN"/>
    <property type="match status" value="1"/>
</dbReference>
<evidence type="ECO:0000313" key="2">
    <source>
        <dbReference type="EMBL" id="RSZ58899.1"/>
    </source>
</evidence>
<reference evidence="2 3" key="1">
    <citation type="submission" date="2018-12" db="EMBL/GenBank/DDBJ databases">
        <authorList>
            <person name="Yang E."/>
        </authorList>
    </citation>
    <scope>NUCLEOTIDE SEQUENCE [LARGE SCALE GENOMIC DNA]</scope>
    <source>
        <strain evidence="2 3">SOD</strain>
    </source>
</reference>
<dbReference type="EMBL" id="RXLQ01000005">
    <property type="protein sequence ID" value="RSZ58899.1"/>
    <property type="molecule type" value="Genomic_DNA"/>
</dbReference>
<dbReference type="PANTHER" id="PTHR33361:SF16">
    <property type="entry name" value="DUF885 DOMAIN-CONTAINING PROTEIN"/>
    <property type="match status" value="1"/>
</dbReference>
<accession>A0A430HN26</accession>
<comment type="caution">
    <text evidence="2">The sequence shown here is derived from an EMBL/GenBank/DDBJ whole genome shotgun (WGS) entry which is preliminary data.</text>
</comment>
<feature type="chain" id="PRO_5019192130" evidence="1">
    <location>
        <begin position="28"/>
        <end position="608"/>
    </location>
</feature>
<organism evidence="2 3">
    <name type="scientific">Massilia atriviolacea</name>
    <dbReference type="NCBI Taxonomy" id="2495579"/>
    <lineage>
        <taxon>Bacteria</taxon>
        <taxon>Pseudomonadati</taxon>
        <taxon>Pseudomonadota</taxon>
        <taxon>Betaproteobacteria</taxon>
        <taxon>Burkholderiales</taxon>
        <taxon>Oxalobacteraceae</taxon>
        <taxon>Telluria group</taxon>
        <taxon>Massilia</taxon>
    </lineage>
</organism>
<dbReference type="InterPro" id="IPR010281">
    <property type="entry name" value="DUF885"/>
</dbReference>
<protein>
    <submittedName>
        <fullName evidence="2">DUF885 domain-containing protein</fullName>
    </submittedName>
</protein>
<dbReference type="Pfam" id="PF05960">
    <property type="entry name" value="DUF885"/>
    <property type="match status" value="1"/>
</dbReference>
<dbReference type="OrthoDB" id="9760040at2"/>